<gene>
    <name evidence="2" type="ORF">BP01DRAFT_365208</name>
</gene>
<keyword evidence="3" id="KW-1185">Reference proteome</keyword>
<sequence length="116" mass="12379">MASDDSNPGTRTPTNKLPTHIPHFDGSELSPPGSQPQSSVFEGPGKSYGPGGPIASPLGAQALLPQGDQQAPSVASWMTKRAEEEYQRALEFIVDQDFSLEEFGDPFDDSDMKEGA</sequence>
<evidence type="ECO:0000256" key="1">
    <source>
        <dbReference type="SAM" id="MobiDB-lite"/>
    </source>
</evidence>
<feature type="region of interest" description="Disordered" evidence="1">
    <location>
        <begin position="1"/>
        <end position="78"/>
    </location>
</feature>
<organism evidence="2 3">
    <name type="scientific">Aspergillus saccharolyticus JOP 1030-1</name>
    <dbReference type="NCBI Taxonomy" id="1450539"/>
    <lineage>
        <taxon>Eukaryota</taxon>
        <taxon>Fungi</taxon>
        <taxon>Dikarya</taxon>
        <taxon>Ascomycota</taxon>
        <taxon>Pezizomycotina</taxon>
        <taxon>Eurotiomycetes</taxon>
        <taxon>Eurotiomycetidae</taxon>
        <taxon>Eurotiales</taxon>
        <taxon>Aspergillaceae</taxon>
        <taxon>Aspergillus</taxon>
        <taxon>Aspergillus subgen. Circumdati</taxon>
    </lineage>
</organism>
<proteinExistence type="predicted"/>
<evidence type="ECO:0000313" key="3">
    <source>
        <dbReference type="Proteomes" id="UP000248349"/>
    </source>
</evidence>
<protein>
    <submittedName>
        <fullName evidence="2">Uncharacterized protein</fullName>
    </submittedName>
</protein>
<dbReference type="Proteomes" id="UP000248349">
    <property type="component" value="Unassembled WGS sequence"/>
</dbReference>
<dbReference type="OrthoDB" id="5377039at2759"/>
<feature type="compositionally biased region" description="Polar residues" evidence="1">
    <location>
        <begin position="1"/>
        <end position="17"/>
    </location>
</feature>
<dbReference type="GeneID" id="37077582"/>
<accession>A0A319AH18</accession>
<dbReference type="EMBL" id="KZ821229">
    <property type="protein sequence ID" value="PYH45922.1"/>
    <property type="molecule type" value="Genomic_DNA"/>
</dbReference>
<reference evidence="2 3" key="1">
    <citation type="submission" date="2016-12" db="EMBL/GenBank/DDBJ databases">
        <title>The genomes of Aspergillus section Nigri reveals drivers in fungal speciation.</title>
        <authorList>
            <consortium name="DOE Joint Genome Institute"/>
            <person name="Vesth T.C."/>
            <person name="Nybo J."/>
            <person name="Theobald S."/>
            <person name="Brandl J."/>
            <person name="Frisvad J.C."/>
            <person name="Nielsen K.F."/>
            <person name="Lyhne E.K."/>
            <person name="Kogle M.E."/>
            <person name="Kuo A."/>
            <person name="Riley R."/>
            <person name="Clum A."/>
            <person name="Nolan M."/>
            <person name="Lipzen A."/>
            <person name="Salamov A."/>
            <person name="Henrissat B."/>
            <person name="Wiebenga A."/>
            <person name="De Vries R.P."/>
            <person name="Grigoriev I.V."/>
            <person name="Mortensen U.H."/>
            <person name="Andersen M.R."/>
            <person name="Baker S.E."/>
        </authorList>
    </citation>
    <scope>NUCLEOTIDE SEQUENCE [LARGE SCALE GENOMIC DNA]</scope>
    <source>
        <strain evidence="2 3">JOP 1030-1</strain>
    </source>
</reference>
<name>A0A319AH18_9EURO</name>
<dbReference type="AlphaFoldDB" id="A0A319AH18"/>
<evidence type="ECO:0000313" key="2">
    <source>
        <dbReference type="EMBL" id="PYH45922.1"/>
    </source>
</evidence>
<dbReference type="RefSeq" id="XP_025431904.1">
    <property type="nucleotide sequence ID" value="XM_025576353.1"/>
</dbReference>